<feature type="region of interest" description="Disordered" evidence="1">
    <location>
        <begin position="206"/>
        <end position="232"/>
    </location>
</feature>
<keyword evidence="4" id="KW-1185">Reference proteome</keyword>
<evidence type="ECO:0000313" key="4">
    <source>
        <dbReference type="Proteomes" id="UP001501444"/>
    </source>
</evidence>
<keyword evidence="2" id="KW-0812">Transmembrane</keyword>
<gene>
    <name evidence="3" type="ORF">GCM10010170_003950</name>
</gene>
<feature type="transmembrane region" description="Helical" evidence="2">
    <location>
        <begin position="59"/>
        <end position="78"/>
    </location>
</feature>
<reference evidence="4" key="1">
    <citation type="journal article" date="2019" name="Int. J. Syst. Evol. Microbiol.">
        <title>The Global Catalogue of Microorganisms (GCM) 10K type strain sequencing project: providing services to taxonomists for standard genome sequencing and annotation.</title>
        <authorList>
            <consortium name="The Broad Institute Genomics Platform"/>
            <consortium name="The Broad Institute Genome Sequencing Center for Infectious Disease"/>
            <person name="Wu L."/>
            <person name="Ma J."/>
        </authorList>
    </citation>
    <scope>NUCLEOTIDE SEQUENCE [LARGE SCALE GENOMIC DNA]</scope>
    <source>
        <strain evidence="4">JCM 3272</strain>
    </source>
</reference>
<dbReference type="EMBL" id="BAAARV010000004">
    <property type="protein sequence ID" value="GAA2327828.1"/>
    <property type="molecule type" value="Genomic_DNA"/>
</dbReference>
<comment type="caution">
    <text evidence="3">The sequence shown here is derived from an EMBL/GenBank/DDBJ whole genome shotgun (WGS) entry which is preliminary data.</text>
</comment>
<dbReference type="RefSeq" id="WP_344610432.1">
    <property type="nucleotide sequence ID" value="NZ_BAAARV010000004.1"/>
</dbReference>
<keyword evidence="2" id="KW-0472">Membrane</keyword>
<proteinExistence type="predicted"/>
<name>A0ABP5SB12_9ACTN</name>
<dbReference type="Proteomes" id="UP001501444">
    <property type="component" value="Unassembled WGS sequence"/>
</dbReference>
<sequence>MAKAQEPEKASFFTRLKQIGMVFSFTAKRDKAFVPLVATVVLVPLIVVGVLIALGLSWIWAPLGVLLALLGTVIVLNLRSQKAMMKEAEGQPGAAASIIENMRGDWRVSPAIASTTQFDMVHLVIGRPGVILIGEGNVSRVKGLIGQERRRLVKVIGNAELRDYIIGNEEGQIPLAKLRNLLVRLPRTITAKDVNSLDKRLTALSARPQMPRGALPKNMKPPKGQFKAMRGR</sequence>
<evidence type="ECO:0000256" key="1">
    <source>
        <dbReference type="SAM" id="MobiDB-lite"/>
    </source>
</evidence>
<dbReference type="InterPro" id="IPR025445">
    <property type="entry name" value="DUF4191"/>
</dbReference>
<feature type="transmembrane region" description="Helical" evidence="2">
    <location>
        <begin position="33"/>
        <end position="53"/>
    </location>
</feature>
<accession>A0ABP5SB12</accession>
<protein>
    <submittedName>
        <fullName evidence="3">DUF4191 domain-containing protein</fullName>
    </submittedName>
</protein>
<dbReference type="Pfam" id="PF13829">
    <property type="entry name" value="DUF4191"/>
    <property type="match status" value="1"/>
</dbReference>
<keyword evidence="2" id="KW-1133">Transmembrane helix</keyword>
<organism evidence="3 4">
    <name type="scientific">Dactylosporangium salmoneum</name>
    <dbReference type="NCBI Taxonomy" id="53361"/>
    <lineage>
        <taxon>Bacteria</taxon>
        <taxon>Bacillati</taxon>
        <taxon>Actinomycetota</taxon>
        <taxon>Actinomycetes</taxon>
        <taxon>Micromonosporales</taxon>
        <taxon>Micromonosporaceae</taxon>
        <taxon>Dactylosporangium</taxon>
    </lineage>
</organism>
<evidence type="ECO:0000256" key="2">
    <source>
        <dbReference type="SAM" id="Phobius"/>
    </source>
</evidence>
<evidence type="ECO:0000313" key="3">
    <source>
        <dbReference type="EMBL" id="GAA2327828.1"/>
    </source>
</evidence>